<dbReference type="EMBL" id="BJMM01000013">
    <property type="protein sequence ID" value="GEB50470.1"/>
    <property type="molecule type" value="Genomic_DNA"/>
</dbReference>
<reference evidence="3 4" key="1">
    <citation type="submission" date="2019-06" db="EMBL/GenBank/DDBJ databases">
        <title>Whole genome shotgun sequence of Streptomyces cacaoi subsp. cacaoi NBRC 12748.</title>
        <authorList>
            <person name="Hosoyama A."/>
            <person name="Uohara A."/>
            <person name="Ohji S."/>
            <person name="Ichikawa N."/>
        </authorList>
    </citation>
    <scope>NUCLEOTIDE SEQUENCE [LARGE SCALE GENOMIC DNA]</scope>
    <source>
        <strain evidence="3 4">NBRC 12748</strain>
    </source>
</reference>
<organism evidence="3 4">
    <name type="scientific">Streptomyces cacaoi</name>
    <dbReference type="NCBI Taxonomy" id="1898"/>
    <lineage>
        <taxon>Bacteria</taxon>
        <taxon>Bacillati</taxon>
        <taxon>Actinomycetota</taxon>
        <taxon>Actinomycetes</taxon>
        <taxon>Kitasatosporales</taxon>
        <taxon>Streptomycetaceae</taxon>
        <taxon>Streptomyces</taxon>
    </lineage>
</organism>
<gene>
    <name evidence="3" type="ORF">SCA03_30210</name>
</gene>
<evidence type="ECO:0000256" key="1">
    <source>
        <dbReference type="SAM" id="MobiDB-lite"/>
    </source>
</evidence>
<dbReference type="CDD" id="cd07043">
    <property type="entry name" value="STAS_anti-anti-sigma_factors"/>
    <property type="match status" value="1"/>
</dbReference>
<evidence type="ECO:0000313" key="3">
    <source>
        <dbReference type="EMBL" id="GEB50470.1"/>
    </source>
</evidence>
<dbReference type="GO" id="GO:0043856">
    <property type="term" value="F:anti-sigma factor antagonist activity"/>
    <property type="evidence" value="ECO:0007669"/>
    <property type="project" value="TreeGrafter"/>
</dbReference>
<dbReference type="PROSITE" id="PS50801">
    <property type="entry name" value="STAS"/>
    <property type="match status" value="1"/>
</dbReference>
<dbReference type="Gene3D" id="3.30.750.24">
    <property type="entry name" value="STAS domain"/>
    <property type="match status" value="1"/>
</dbReference>
<dbReference type="PANTHER" id="PTHR33495:SF2">
    <property type="entry name" value="ANTI-SIGMA FACTOR ANTAGONIST TM_1081-RELATED"/>
    <property type="match status" value="1"/>
</dbReference>
<feature type="compositionally biased region" description="Low complexity" evidence="1">
    <location>
        <begin position="141"/>
        <end position="155"/>
    </location>
</feature>
<dbReference type="Pfam" id="PF13466">
    <property type="entry name" value="STAS_2"/>
    <property type="match status" value="1"/>
</dbReference>
<dbReference type="InterPro" id="IPR058548">
    <property type="entry name" value="MlaB-like_STAS"/>
</dbReference>
<proteinExistence type="predicted"/>
<dbReference type="AlphaFoldDB" id="A0A4Y3R381"/>
<protein>
    <recommendedName>
        <fullName evidence="2">STAS domain-containing protein</fullName>
    </recommendedName>
</protein>
<feature type="domain" description="STAS" evidence="2">
    <location>
        <begin position="54"/>
        <end position="133"/>
    </location>
</feature>
<feature type="compositionally biased region" description="Low complexity" evidence="1">
    <location>
        <begin position="165"/>
        <end position="179"/>
    </location>
</feature>
<name>A0A4Y3R381_STRCI</name>
<evidence type="ECO:0000259" key="2">
    <source>
        <dbReference type="PROSITE" id="PS50801"/>
    </source>
</evidence>
<keyword evidence="4" id="KW-1185">Reference proteome</keyword>
<dbReference type="InterPro" id="IPR002645">
    <property type="entry name" value="STAS_dom"/>
</dbReference>
<accession>A0A4Y3R381</accession>
<evidence type="ECO:0000313" key="4">
    <source>
        <dbReference type="Proteomes" id="UP000319210"/>
    </source>
</evidence>
<comment type="caution">
    <text evidence="3">The sequence shown here is derived from an EMBL/GenBank/DDBJ whole genome shotgun (WGS) entry which is preliminary data.</text>
</comment>
<dbReference type="PANTHER" id="PTHR33495">
    <property type="entry name" value="ANTI-SIGMA FACTOR ANTAGONIST TM_1081-RELATED-RELATED"/>
    <property type="match status" value="1"/>
</dbReference>
<dbReference type="InterPro" id="IPR036513">
    <property type="entry name" value="STAS_dom_sf"/>
</dbReference>
<dbReference type="SUPFAM" id="SSF52091">
    <property type="entry name" value="SpoIIaa-like"/>
    <property type="match status" value="1"/>
</dbReference>
<dbReference type="Proteomes" id="UP000319210">
    <property type="component" value="Unassembled WGS sequence"/>
</dbReference>
<feature type="region of interest" description="Disordered" evidence="1">
    <location>
        <begin position="141"/>
        <end position="203"/>
    </location>
</feature>
<sequence length="203" mass="20659">MLARGGEIRIGSGTDGNAAAVPAVSSRGEKHVNTTAAHTTRGAHMHITGDHAELVVGGCLDVRSAADARSALHAAVDGGDGDLVLDLAGLAAWDATGLGVIMGVHRRAGRCGRRLVLRRVPQQMQRLLVATRLHRILAIDHGAGHPPRPAAGAPPAGRPAPPDPGRATGVTGATAAQTAAEHDKMDSAVPPVPAEPARILTKP</sequence>